<dbReference type="OrthoDB" id="308449at2759"/>
<dbReference type="Proteomes" id="UP001152795">
    <property type="component" value="Unassembled WGS sequence"/>
</dbReference>
<keyword evidence="2" id="KW-0677">Repeat</keyword>
<comment type="caution">
    <text evidence="3">The sequence shown here is derived from an EMBL/GenBank/DDBJ whole genome shotgun (WGS) entry which is preliminary data.</text>
</comment>
<dbReference type="InterPro" id="IPR015943">
    <property type="entry name" value="WD40/YVTN_repeat-like_dom_sf"/>
</dbReference>
<dbReference type="PROSITE" id="PS50082">
    <property type="entry name" value="WD_REPEATS_2"/>
    <property type="match status" value="1"/>
</dbReference>
<dbReference type="PANTHER" id="PTHR19857:SF21">
    <property type="entry name" value="ANAPHASE-PROMOTING COMPLEX SUBUNIT 4 WD40 DOMAIN-CONTAINING PROTEIN"/>
    <property type="match status" value="1"/>
</dbReference>
<dbReference type="SUPFAM" id="SSF50978">
    <property type="entry name" value="WD40 repeat-like"/>
    <property type="match status" value="1"/>
</dbReference>
<dbReference type="InterPro" id="IPR001680">
    <property type="entry name" value="WD40_rpt"/>
</dbReference>
<dbReference type="InterPro" id="IPR036322">
    <property type="entry name" value="WD40_repeat_dom_sf"/>
</dbReference>
<protein>
    <submittedName>
        <fullName evidence="3">Serine threonine kinase</fullName>
    </submittedName>
</protein>
<dbReference type="Pfam" id="PF00400">
    <property type="entry name" value="WD40"/>
    <property type="match status" value="1"/>
</dbReference>
<dbReference type="SMART" id="SM00320">
    <property type="entry name" value="WD40"/>
    <property type="match status" value="4"/>
</dbReference>
<dbReference type="PANTHER" id="PTHR19857">
    <property type="entry name" value="MITOCHONDRIAL DIVISION PROTEIN 1-RELATED"/>
    <property type="match status" value="1"/>
</dbReference>
<evidence type="ECO:0000256" key="1">
    <source>
        <dbReference type="ARBA" id="ARBA00022574"/>
    </source>
</evidence>
<proteinExistence type="predicted"/>
<dbReference type="InterPro" id="IPR051179">
    <property type="entry name" value="WD_repeat_multifunction"/>
</dbReference>
<keyword evidence="1" id="KW-0853">WD repeat</keyword>
<evidence type="ECO:0000256" key="2">
    <source>
        <dbReference type="ARBA" id="ARBA00022737"/>
    </source>
</evidence>
<name>A0A6S7H5L0_PARCT</name>
<keyword evidence="4" id="KW-1185">Reference proteome</keyword>
<gene>
    <name evidence="3" type="ORF">PACLA_8A015273</name>
</gene>
<reference evidence="3" key="1">
    <citation type="submission" date="2020-04" db="EMBL/GenBank/DDBJ databases">
        <authorList>
            <person name="Alioto T."/>
            <person name="Alioto T."/>
            <person name="Gomez Garrido J."/>
        </authorList>
    </citation>
    <scope>NUCLEOTIDE SEQUENCE</scope>
    <source>
        <strain evidence="3">A484AB</strain>
    </source>
</reference>
<keyword evidence="3" id="KW-0418">Kinase</keyword>
<organism evidence="3 4">
    <name type="scientific">Paramuricea clavata</name>
    <name type="common">Red gorgonian</name>
    <name type="synonym">Violescent sea-whip</name>
    <dbReference type="NCBI Taxonomy" id="317549"/>
    <lineage>
        <taxon>Eukaryota</taxon>
        <taxon>Metazoa</taxon>
        <taxon>Cnidaria</taxon>
        <taxon>Anthozoa</taxon>
        <taxon>Octocorallia</taxon>
        <taxon>Malacalcyonacea</taxon>
        <taxon>Plexauridae</taxon>
        <taxon>Paramuricea</taxon>
    </lineage>
</organism>
<accession>A0A6S7H5L0</accession>
<sequence>METACDRNMIYTCSRNNDVCQFDLGSLQPSTISQGPNPTCTSMVILPDGEAILSGITTYSVFIYWELSSWREIRYNADHPDDSIVTAIDITSTGKLALSGSSSGTMSLVNLESSNVVQTFANDQSGVGIRLVSVLRNDASFVFVDEANKVEFRNFDDGAGLVLGQPAAKVTSVTPLGLNHILFGCENGELLLLDYFEGINNEYKHQAHNEAVTQVKSHPSNDFLYFASGSASGSVKLWYVTKTVPLVWSQMWSHDNVHPHPITALTFVPHSEDVVSGSYGNEVHRINATGIVRTYRYKSYGITALRVVGNLLVAACIRGFSVVKWSLTEGLVTKSVHGGAGREQVSRINYASDHVASKG</sequence>
<dbReference type="AlphaFoldDB" id="A0A6S7H5L0"/>
<dbReference type="GO" id="GO:0016301">
    <property type="term" value="F:kinase activity"/>
    <property type="evidence" value="ECO:0007669"/>
    <property type="project" value="UniProtKB-KW"/>
</dbReference>
<keyword evidence="3" id="KW-0808">Transferase</keyword>
<dbReference type="EMBL" id="CACRXK020003255">
    <property type="protein sequence ID" value="CAB3998046.1"/>
    <property type="molecule type" value="Genomic_DNA"/>
</dbReference>
<evidence type="ECO:0000313" key="4">
    <source>
        <dbReference type="Proteomes" id="UP001152795"/>
    </source>
</evidence>
<evidence type="ECO:0000313" key="3">
    <source>
        <dbReference type="EMBL" id="CAB3998046.1"/>
    </source>
</evidence>
<dbReference type="Gene3D" id="2.130.10.10">
    <property type="entry name" value="YVTN repeat-like/Quinoprotein amine dehydrogenase"/>
    <property type="match status" value="2"/>
</dbReference>